<reference evidence="3 4" key="1">
    <citation type="submission" date="2016-11" db="EMBL/GenBank/DDBJ databases">
        <title>The macronuclear genome of Stentor coeruleus: a giant cell with tiny introns.</title>
        <authorList>
            <person name="Slabodnick M."/>
            <person name="Ruby J.G."/>
            <person name="Reiff S.B."/>
            <person name="Swart E.C."/>
            <person name="Gosai S."/>
            <person name="Prabakaran S."/>
            <person name="Witkowska E."/>
            <person name="Larue G.E."/>
            <person name="Fisher S."/>
            <person name="Freeman R.M."/>
            <person name="Gunawardena J."/>
            <person name="Chu W."/>
            <person name="Stover N.A."/>
            <person name="Gregory B.D."/>
            <person name="Nowacki M."/>
            <person name="Derisi J."/>
            <person name="Roy S.W."/>
            <person name="Marshall W.F."/>
            <person name="Sood P."/>
        </authorList>
    </citation>
    <scope>NUCLEOTIDE SEQUENCE [LARGE SCALE GENOMIC DNA]</scope>
    <source>
        <strain evidence="3">WM001</strain>
    </source>
</reference>
<evidence type="ECO:0000256" key="1">
    <source>
        <dbReference type="SAM" id="Coils"/>
    </source>
</evidence>
<feature type="coiled-coil region" evidence="1">
    <location>
        <begin position="82"/>
        <end position="141"/>
    </location>
</feature>
<sequence>MNVKLFGENFFTQHTNLTTSTTQPTARIIPKHKKSVSNANTTTNIPSSYAEIKILNALTPIRIAEAEYKQRDIYDWTFDLTLNKSFKETQELLEKRKKYEERKWKEEDFNALKEVKNKIKEEEVKRERDDMKREQERFMKNQDLIVEIKKRDNQFKQDKRVIFMENNYIKKRMQWGNKLQEREMSLDSLKLYKNTYV</sequence>
<organism evidence="3 4">
    <name type="scientific">Stentor coeruleus</name>
    <dbReference type="NCBI Taxonomy" id="5963"/>
    <lineage>
        <taxon>Eukaryota</taxon>
        <taxon>Sar</taxon>
        <taxon>Alveolata</taxon>
        <taxon>Ciliophora</taxon>
        <taxon>Postciliodesmatophora</taxon>
        <taxon>Heterotrichea</taxon>
        <taxon>Heterotrichida</taxon>
        <taxon>Stentoridae</taxon>
        <taxon>Stentor</taxon>
    </lineage>
</organism>
<evidence type="ECO:0000313" key="2">
    <source>
        <dbReference type="EMBL" id="OMJ66757.1"/>
    </source>
</evidence>
<evidence type="ECO:0000313" key="3">
    <source>
        <dbReference type="EMBL" id="OMJ79627.1"/>
    </source>
</evidence>
<keyword evidence="1" id="KW-0175">Coiled coil</keyword>
<dbReference type="EMBL" id="MPUH01001641">
    <property type="protein sequence ID" value="OMJ66757.1"/>
    <property type="molecule type" value="Genomic_DNA"/>
</dbReference>
<comment type="caution">
    <text evidence="3">The sequence shown here is derived from an EMBL/GenBank/DDBJ whole genome shotgun (WGS) entry which is preliminary data.</text>
</comment>
<dbReference type="EMBL" id="MPUH01000461">
    <property type="protein sequence ID" value="OMJ79627.1"/>
    <property type="molecule type" value="Genomic_DNA"/>
</dbReference>
<gene>
    <name evidence="3" type="ORF">SteCoe_20301</name>
    <name evidence="2" type="ORF">SteCoe_36291</name>
</gene>
<proteinExistence type="predicted"/>
<keyword evidence="4" id="KW-1185">Reference proteome</keyword>
<dbReference type="AlphaFoldDB" id="A0A1R2BSI8"/>
<evidence type="ECO:0000313" key="4">
    <source>
        <dbReference type="Proteomes" id="UP000187209"/>
    </source>
</evidence>
<name>A0A1R2BSI8_9CILI</name>
<dbReference type="Proteomes" id="UP000187209">
    <property type="component" value="Unassembled WGS sequence"/>
</dbReference>
<protein>
    <submittedName>
        <fullName evidence="3">Uncharacterized protein</fullName>
    </submittedName>
</protein>
<accession>A0A1R2BSI8</accession>